<keyword evidence="2 7" id="KW-0547">Nucleotide-binding</keyword>
<dbReference type="InterPro" id="IPR036063">
    <property type="entry name" value="Smr_dom_sf"/>
</dbReference>
<evidence type="ECO:0000313" key="10">
    <source>
        <dbReference type="EMBL" id="HGG99392.1"/>
    </source>
</evidence>
<dbReference type="InterPro" id="IPR002625">
    <property type="entry name" value="Smr_dom"/>
</dbReference>
<dbReference type="GO" id="GO:0030983">
    <property type="term" value="F:mismatched DNA binding"/>
    <property type="evidence" value="ECO:0007669"/>
    <property type="project" value="InterPro"/>
</dbReference>
<name>A0A7C4AJ70_9BACT</name>
<dbReference type="EC" id="3.1.-.-" evidence="7"/>
<comment type="function">
    <text evidence="7">Acts as a ribosome collision sensor, splitting the ribosome into its 2 subunits. Detects stalled/collided 70S ribosomes which it binds and splits by an ATP-hydrolysis driven conformational change. Acts upstream of the ribosome quality control system (RQC), a ribosome-associated complex that mediates the extraction of incompletely synthesized nascent chains from stalled ribosomes and their subsequent degradation. Probably generates substrates for RQC.</text>
</comment>
<evidence type="ECO:0000256" key="1">
    <source>
        <dbReference type="ARBA" id="ARBA00022730"/>
    </source>
</evidence>
<dbReference type="NCBIfam" id="TIGR01069">
    <property type="entry name" value="mutS2"/>
    <property type="match status" value="1"/>
</dbReference>
<dbReference type="InterPro" id="IPR005747">
    <property type="entry name" value="MutS2"/>
</dbReference>
<evidence type="ECO:0000256" key="4">
    <source>
        <dbReference type="ARBA" id="ARBA00022840"/>
    </source>
</evidence>
<dbReference type="GO" id="GO:0006298">
    <property type="term" value="P:mismatch repair"/>
    <property type="evidence" value="ECO:0007669"/>
    <property type="project" value="InterPro"/>
</dbReference>
<gene>
    <name evidence="7" type="primary">mutS2</name>
    <name evidence="7" type="synonym">rqcU</name>
    <name evidence="10" type="ORF">ENV75_02935</name>
</gene>
<evidence type="ECO:0000259" key="9">
    <source>
        <dbReference type="PROSITE" id="PS50828"/>
    </source>
</evidence>
<reference evidence="10" key="1">
    <citation type="journal article" date="2020" name="mSystems">
        <title>Genome- and Community-Level Interaction Insights into Carbon Utilization and Element Cycling Functions of Hydrothermarchaeota in Hydrothermal Sediment.</title>
        <authorList>
            <person name="Zhou Z."/>
            <person name="Liu Y."/>
            <person name="Xu W."/>
            <person name="Pan J."/>
            <person name="Luo Z.H."/>
            <person name="Li M."/>
        </authorList>
    </citation>
    <scope>NUCLEOTIDE SEQUENCE [LARGE SCALE GENOMIC DNA]</scope>
    <source>
        <strain evidence="10">SpSt-788</strain>
    </source>
</reference>
<proteinExistence type="inferred from homology"/>
<dbReference type="InterPro" id="IPR045076">
    <property type="entry name" value="MutS"/>
</dbReference>
<dbReference type="GO" id="GO:0072344">
    <property type="term" value="P:rescue of stalled ribosome"/>
    <property type="evidence" value="ECO:0007669"/>
    <property type="project" value="UniProtKB-UniRule"/>
</dbReference>
<dbReference type="PANTHER" id="PTHR48466:SF2">
    <property type="entry name" value="OS10G0509000 PROTEIN"/>
    <property type="match status" value="1"/>
</dbReference>
<keyword evidence="5 7" id="KW-0694">RNA-binding</keyword>
<dbReference type="InterPro" id="IPR036187">
    <property type="entry name" value="DNA_mismatch_repair_MutS_sf"/>
</dbReference>
<comment type="function">
    <text evidence="7">Endonuclease that is involved in the suppression of homologous recombination and thus may have a key role in the control of bacterial genetic diversity.</text>
</comment>
<dbReference type="EMBL" id="DTHO01000022">
    <property type="protein sequence ID" value="HGG99392.1"/>
    <property type="molecule type" value="Genomic_DNA"/>
</dbReference>
<comment type="caution">
    <text evidence="10">The sequence shown here is derived from an EMBL/GenBank/DDBJ whole genome shotgun (WGS) entry which is preliminary data.</text>
</comment>
<dbReference type="InterPro" id="IPR007696">
    <property type="entry name" value="DNA_mismatch_repair_MutS_core"/>
</dbReference>
<dbReference type="Pfam" id="PF00488">
    <property type="entry name" value="MutS_V"/>
    <property type="match status" value="1"/>
</dbReference>
<evidence type="ECO:0000256" key="8">
    <source>
        <dbReference type="SAM" id="Coils"/>
    </source>
</evidence>
<keyword evidence="7 10" id="KW-0255">Endonuclease</keyword>
<dbReference type="AlphaFoldDB" id="A0A7C4AJ70"/>
<evidence type="ECO:0000256" key="6">
    <source>
        <dbReference type="ARBA" id="ARBA00023125"/>
    </source>
</evidence>
<sequence>MIEKRVLQDLDFYKILSLIEEFSSSPATKKAIQQIRPFESVEAVEKSLKEFADLKNFLDGGGQIPLSSFPDISNLIDKAKREGVFFEVSELTGFLKILKLLDRVSKFVEELFQFPFLGKKIKDILGGHLSIGQPYILERLEDTVDEEGNILDTASSMLKYLRKQRKTTEERIKNKLEEIINRPDVSVFLQDRFITKRNNRWVIPVRMDSKGQVAGIVHDVSRSGETAFIEPAEITNLSKKLDELLIEERVEEIRILKELSNEIHQVNESLQKEFNLLVYLDKLFSIYRFSQKFNAEVPKIKEEICIRLLNARHPLLMLSKDKVVPLDFELRNKKVLLITGPNAGGKTVTLKTIGLLTLMALSGLPIPTSPSSQIPFVKTIYVDLYHEGSIEEHLSSFASHILTLKEIVERANFQSLVLLDEIGTNTDPEEGSALACAILEELRDKEVFTFATTHLSKVKLFVASEQGMEIASMLFDEKMMKPLYKLSLGSLTPSYALEVAKKYGFPEKLIKKAYKLKGTQDKEIYELMKELERVKTEYEKKLNETERIKNILLSEKETLEKEILAVEEKKRKSMESARQEAQNMLAKLRKEINILYEEAKKADRQKLKEISRKISEISKKFIPEEAKQIPEIHIGDSVKIRTLNLYGKVLSIEDERAKIRTDTAQIEADIKDLDKLEAEHAEEKQGKIKYPEKTDELIIQKLDIRGLRVDEAIPLIERFLNKLLLNEAEQGIIIHGIGKGVLRDFVRDYLKDHPAVKSFYKGSPDEGGDAVTVIQPR</sequence>
<dbReference type="PIRSF" id="PIRSF005814">
    <property type="entry name" value="MutS_YshD"/>
    <property type="match status" value="1"/>
</dbReference>
<accession>A0A7C4AJ70</accession>
<evidence type="ECO:0000256" key="5">
    <source>
        <dbReference type="ARBA" id="ARBA00022884"/>
    </source>
</evidence>
<dbReference type="PROSITE" id="PS50828">
    <property type="entry name" value="SMR"/>
    <property type="match status" value="1"/>
</dbReference>
<evidence type="ECO:0000256" key="2">
    <source>
        <dbReference type="ARBA" id="ARBA00022741"/>
    </source>
</evidence>
<evidence type="ECO:0000256" key="7">
    <source>
        <dbReference type="HAMAP-Rule" id="MF_00092"/>
    </source>
</evidence>
<dbReference type="Gene3D" id="3.30.1370.110">
    <property type="match status" value="1"/>
</dbReference>
<dbReference type="SUPFAM" id="SSF52540">
    <property type="entry name" value="P-loop containing nucleoside triphosphate hydrolases"/>
    <property type="match status" value="1"/>
</dbReference>
<comment type="subunit">
    <text evidence="7">Homodimer. Binds to stalled ribosomes, contacting rRNA.</text>
</comment>
<dbReference type="InterPro" id="IPR000432">
    <property type="entry name" value="DNA_mismatch_repair_MutS_C"/>
</dbReference>
<dbReference type="PANTHER" id="PTHR48466">
    <property type="entry name" value="OS10G0509000 PROTEIN-RELATED"/>
    <property type="match status" value="1"/>
</dbReference>
<comment type="similarity">
    <text evidence="7">Belongs to the DNA mismatch repair MutS family. MutS2 subfamily.</text>
</comment>
<keyword evidence="3 7" id="KW-0378">Hydrolase</keyword>
<keyword evidence="4 7" id="KW-0067">ATP-binding</keyword>
<keyword evidence="1 7" id="KW-0699">rRNA-binding</keyword>
<keyword evidence="8" id="KW-0175">Coiled coil</keyword>
<dbReference type="GO" id="GO:0005524">
    <property type="term" value="F:ATP binding"/>
    <property type="evidence" value="ECO:0007669"/>
    <property type="project" value="UniProtKB-UniRule"/>
</dbReference>
<dbReference type="Gene3D" id="3.40.50.300">
    <property type="entry name" value="P-loop containing nucleotide triphosphate hydrolases"/>
    <property type="match status" value="1"/>
</dbReference>
<feature type="binding site" evidence="7">
    <location>
        <begin position="340"/>
        <end position="347"/>
    </location>
    <ligand>
        <name>ATP</name>
        <dbReference type="ChEBI" id="CHEBI:30616"/>
    </ligand>
</feature>
<dbReference type="GO" id="GO:0019843">
    <property type="term" value="F:rRNA binding"/>
    <property type="evidence" value="ECO:0007669"/>
    <property type="project" value="UniProtKB-UniRule"/>
</dbReference>
<dbReference type="GO" id="GO:0140664">
    <property type="term" value="F:ATP-dependent DNA damage sensor activity"/>
    <property type="evidence" value="ECO:0007669"/>
    <property type="project" value="InterPro"/>
</dbReference>
<dbReference type="SUPFAM" id="SSF48334">
    <property type="entry name" value="DNA repair protein MutS, domain III"/>
    <property type="match status" value="1"/>
</dbReference>
<dbReference type="SMART" id="SM00463">
    <property type="entry name" value="SMR"/>
    <property type="match status" value="1"/>
</dbReference>
<dbReference type="EC" id="3.6.4.-" evidence="7"/>
<dbReference type="GO" id="GO:0004519">
    <property type="term" value="F:endonuclease activity"/>
    <property type="evidence" value="ECO:0007669"/>
    <property type="project" value="UniProtKB-UniRule"/>
</dbReference>
<dbReference type="SUPFAM" id="SSF160443">
    <property type="entry name" value="SMR domain-like"/>
    <property type="match status" value="1"/>
</dbReference>
<dbReference type="HAMAP" id="MF_00092">
    <property type="entry name" value="MutS2"/>
    <property type="match status" value="1"/>
</dbReference>
<feature type="coiled-coil region" evidence="8">
    <location>
        <begin position="524"/>
        <end position="605"/>
    </location>
</feature>
<feature type="domain" description="Smr" evidence="9">
    <location>
        <begin position="702"/>
        <end position="777"/>
    </location>
</feature>
<dbReference type="GO" id="GO:0045910">
    <property type="term" value="P:negative regulation of DNA recombination"/>
    <property type="evidence" value="ECO:0007669"/>
    <property type="project" value="InterPro"/>
</dbReference>
<dbReference type="Pfam" id="PF01713">
    <property type="entry name" value="Smr"/>
    <property type="match status" value="1"/>
</dbReference>
<dbReference type="GO" id="GO:0043023">
    <property type="term" value="F:ribosomal large subunit binding"/>
    <property type="evidence" value="ECO:0007669"/>
    <property type="project" value="UniProtKB-UniRule"/>
</dbReference>
<dbReference type="InterPro" id="IPR027417">
    <property type="entry name" value="P-loop_NTPase"/>
</dbReference>
<keyword evidence="7" id="KW-0540">Nuclease</keyword>
<dbReference type="SMART" id="SM00533">
    <property type="entry name" value="MUTSd"/>
    <property type="match status" value="1"/>
</dbReference>
<protein>
    <recommendedName>
        <fullName evidence="7">Endonuclease MutS2</fullName>
        <ecNumber evidence="7">3.1.-.-</ecNumber>
    </recommendedName>
    <alternativeName>
        <fullName evidence="7">Ribosome-associated protein quality control-upstream factor</fullName>
        <shortName evidence="7">RQC-upstream factor</shortName>
        <shortName evidence="7">RqcU</shortName>
        <ecNumber evidence="7">3.6.4.-</ecNumber>
    </alternativeName>
</protein>
<organism evidence="10">
    <name type="scientific">Thermodesulfovibrio aggregans</name>
    <dbReference type="NCBI Taxonomy" id="86166"/>
    <lineage>
        <taxon>Bacteria</taxon>
        <taxon>Pseudomonadati</taxon>
        <taxon>Nitrospirota</taxon>
        <taxon>Thermodesulfovibrionia</taxon>
        <taxon>Thermodesulfovibrionales</taxon>
        <taxon>Thermodesulfovibrionaceae</taxon>
        <taxon>Thermodesulfovibrio</taxon>
    </lineage>
</organism>
<dbReference type="FunFam" id="3.40.50.300:FF:001531">
    <property type="entry name" value="Endonuclease MutS2"/>
    <property type="match status" value="1"/>
</dbReference>
<evidence type="ECO:0000256" key="3">
    <source>
        <dbReference type="ARBA" id="ARBA00022801"/>
    </source>
</evidence>
<keyword evidence="6 7" id="KW-0238">DNA-binding</keyword>
<dbReference type="GO" id="GO:0016887">
    <property type="term" value="F:ATP hydrolysis activity"/>
    <property type="evidence" value="ECO:0007669"/>
    <property type="project" value="InterPro"/>
</dbReference>
<dbReference type="SMART" id="SM00534">
    <property type="entry name" value="MUTSac"/>
    <property type="match status" value="1"/>
</dbReference>